<evidence type="ECO:0000256" key="1">
    <source>
        <dbReference type="ARBA" id="ARBA00000213"/>
    </source>
</evidence>
<evidence type="ECO:0000313" key="12">
    <source>
        <dbReference type="EMBL" id="AIE86741.1"/>
    </source>
</evidence>
<evidence type="ECO:0000256" key="3">
    <source>
        <dbReference type="ARBA" id="ARBA00022723"/>
    </source>
</evidence>
<evidence type="ECO:0000256" key="9">
    <source>
        <dbReference type="SAM" id="MobiDB-lite"/>
    </source>
</evidence>
<evidence type="ECO:0000256" key="2">
    <source>
        <dbReference type="ARBA" id="ARBA00009446"/>
    </source>
</evidence>
<evidence type="ECO:0000256" key="6">
    <source>
        <dbReference type="ARBA" id="ARBA00023125"/>
    </source>
</evidence>
<feature type="domain" description="Toprim" evidence="10">
    <location>
        <begin position="3"/>
        <end position="128"/>
    </location>
</feature>
<evidence type="ECO:0000256" key="7">
    <source>
        <dbReference type="ARBA" id="ARBA00023235"/>
    </source>
</evidence>
<evidence type="ECO:0000259" key="10">
    <source>
        <dbReference type="PROSITE" id="PS50880"/>
    </source>
</evidence>
<evidence type="ECO:0000256" key="8">
    <source>
        <dbReference type="HAMAP-Rule" id="MF_00952"/>
    </source>
</evidence>
<evidence type="ECO:0000256" key="4">
    <source>
        <dbReference type="ARBA" id="ARBA00022842"/>
    </source>
</evidence>
<evidence type="ECO:0000313" key="13">
    <source>
        <dbReference type="Proteomes" id="UP000027982"/>
    </source>
</evidence>
<dbReference type="PROSITE" id="PS00396">
    <property type="entry name" value="TOPO_IA_1"/>
    <property type="match status" value="1"/>
</dbReference>
<dbReference type="Proteomes" id="UP000027982">
    <property type="component" value="Chromosome"/>
</dbReference>
<keyword evidence="13" id="KW-1185">Reference proteome</keyword>
<dbReference type="InterPro" id="IPR005733">
    <property type="entry name" value="TopoI_bac-type"/>
</dbReference>
<dbReference type="HAMAP" id="MF_00952">
    <property type="entry name" value="Topoisom_1_prok"/>
    <property type="match status" value="1"/>
</dbReference>
<name>A0A068NTH1_FIMGI</name>
<dbReference type="EMBL" id="CP007139">
    <property type="protein sequence ID" value="AIE86741.1"/>
    <property type="molecule type" value="Genomic_DNA"/>
</dbReference>
<feature type="domain" description="Topo IA-type catalytic" evidence="11">
    <location>
        <begin position="144"/>
        <end position="605"/>
    </location>
</feature>
<feature type="region of interest" description="Disordered" evidence="9">
    <location>
        <begin position="865"/>
        <end position="898"/>
    </location>
</feature>
<dbReference type="Gene3D" id="3.40.50.140">
    <property type="match status" value="1"/>
</dbReference>
<dbReference type="Pfam" id="PF01131">
    <property type="entry name" value="Topoisom_bac"/>
    <property type="match status" value="1"/>
</dbReference>
<dbReference type="InterPro" id="IPR006171">
    <property type="entry name" value="TOPRIM_dom"/>
</dbReference>
<feature type="active site" description="O-(5'-phospho-DNA)-tyrosine intermediate" evidence="8">
    <location>
        <position position="334"/>
    </location>
</feature>
<keyword evidence="6 8" id="KW-0238">DNA-binding</keyword>
<feature type="site" description="Interaction with DNA" evidence="8">
    <location>
        <position position="154"/>
    </location>
</feature>
<dbReference type="PROSITE" id="PS50880">
    <property type="entry name" value="TOPRIM"/>
    <property type="match status" value="1"/>
</dbReference>
<feature type="region of interest" description="Interaction with DNA" evidence="8">
    <location>
        <begin position="178"/>
        <end position="183"/>
    </location>
</feature>
<protein>
    <recommendedName>
        <fullName evidence="8">DNA topoisomerase 1</fullName>
        <ecNumber evidence="8">5.6.2.1</ecNumber>
    </recommendedName>
    <alternativeName>
        <fullName evidence="8">DNA topoisomerase I</fullName>
    </alternativeName>
</protein>
<feature type="compositionally biased region" description="Basic residues" evidence="9">
    <location>
        <begin position="875"/>
        <end position="898"/>
    </location>
</feature>
<dbReference type="GO" id="GO:0046872">
    <property type="term" value="F:metal ion binding"/>
    <property type="evidence" value="ECO:0007669"/>
    <property type="project" value="UniProtKB-KW"/>
</dbReference>
<dbReference type="InterPro" id="IPR025589">
    <property type="entry name" value="Toprim_C_rpt"/>
</dbReference>
<dbReference type="InterPro" id="IPR013825">
    <property type="entry name" value="Topo_IA_cen_sub2"/>
</dbReference>
<comment type="similarity">
    <text evidence="2 8">Belongs to the type IA topoisomerase family.</text>
</comment>
<dbReference type="InterPro" id="IPR023406">
    <property type="entry name" value="Topo_IA_AS"/>
</dbReference>
<feature type="site" description="Interaction with DNA" evidence="8">
    <location>
        <position position="336"/>
    </location>
</feature>
<dbReference type="PANTHER" id="PTHR42785:SF1">
    <property type="entry name" value="DNA TOPOISOMERASE"/>
    <property type="match status" value="1"/>
</dbReference>
<dbReference type="GO" id="GO:0003677">
    <property type="term" value="F:DNA binding"/>
    <property type="evidence" value="ECO:0007669"/>
    <property type="project" value="UniProtKB-KW"/>
</dbReference>
<dbReference type="STRING" id="661478.OP10G_3373"/>
<dbReference type="InterPro" id="IPR013824">
    <property type="entry name" value="Topo_IA_cen_sub1"/>
</dbReference>
<dbReference type="SMART" id="SM00436">
    <property type="entry name" value="TOP1Bc"/>
    <property type="match status" value="1"/>
</dbReference>
<evidence type="ECO:0000259" key="11">
    <source>
        <dbReference type="PROSITE" id="PS52039"/>
    </source>
</evidence>
<dbReference type="EC" id="5.6.2.1" evidence="8"/>
<dbReference type="InterPro" id="IPR023405">
    <property type="entry name" value="Topo_IA_core_domain"/>
</dbReference>
<dbReference type="AlphaFoldDB" id="A0A068NTH1"/>
<evidence type="ECO:0000256" key="5">
    <source>
        <dbReference type="ARBA" id="ARBA00023029"/>
    </source>
</evidence>
<dbReference type="OrthoDB" id="9804262at2"/>
<dbReference type="InterPro" id="IPR000380">
    <property type="entry name" value="Topo_IA"/>
</dbReference>
<dbReference type="SMART" id="SM00437">
    <property type="entry name" value="TOP1Ac"/>
    <property type="match status" value="1"/>
</dbReference>
<dbReference type="HOGENOM" id="CLU_002929_2_0_0"/>
<comment type="subunit">
    <text evidence="8">Monomer.</text>
</comment>
<gene>
    <name evidence="8" type="primary">topA</name>
    <name evidence="12" type="ORF">OP10G_3373</name>
</gene>
<dbReference type="CDD" id="cd00186">
    <property type="entry name" value="TOP1Ac"/>
    <property type="match status" value="1"/>
</dbReference>
<dbReference type="Gene3D" id="1.10.290.10">
    <property type="entry name" value="Topoisomerase I, domain 4"/>
    <property type="match status" value="1"/>
</dbReference>
<feature type="site" description="Interaction with DNA" evidence="8">
    <location>
        <position position="163"/>
    </location>
</feature>
<dbReference type="SMART" id="SM00493">
    <property type="entry name" value="TOPRIM"/>
    <property type="match status" value="1"/>
</dbReference>
<dbReference type="Gene3D" id="1.10.460.10">
    <property type="entry name" value="Topoisomerase I, domain 2"/>
    <property type="match status" value="1"/>
</dbReference>
<accession>A0A068NTH1</accession>
<dbReference type="InterPro" id="IPR003602">
    <property type="entry name" value="Topo_IA_DNA-bd_dom"/>
</dbReference>
<dbReference type="RefSeq" id="WP_025229321.1">
    <property type="nucleotide sequence ID" value="NZ_CP007139.1"/>
</dbReference>
<dbReference type="GO" id="GO:0003917">
    <property type="term" value="F:DNA topoisomerase type I (single strand cut, ATP-independent) activity"/>
    <property type="evidence" value="ECO:0007669"/>
    <property type="project" value="UniProtKB-UniRule"/>
</dbReference>
<keyword evidence="3" id="KW-0479">Metal-binding</keyword>
<reference evidence="12 13" key="1">
    <citation type="journal article" date="2014" name="PLoS ONE">
        <title>The first complete genome sequence of the class fimbriimonadia in the phylum armatimonadetes.</title>
        <authorList>
            <person name="Hu Z.Y."/>
            <person name="Wang Y.Z."/>
            <person name="Im W.T."/>
            <person name="Wang S.Y."/>
            <person name="Zhao G.P."/>
            <person name="Zheng H.J."/>
            <person name="Quan Z.X."/>
        </authorList>
    </citation>
    <scope>NUCLEOTIDE SEQUENCE [LARGE SCALE GENOMIC DNA]</scope>
    <source>
        <strain evidence="12">Gsoil 348</strain>
    </source>
</reference>
<dbReference type="PANTHER" id="PTHR42785">
    <property type="entry name" value="DNA TOPOISOMERASE, TYPE IA, CORE"/>
    <property type="match status" value="1"/>
</dbReference>
<dbReference type="PRINTS" id="PR00417">
    <property type="entry name" value="PRTPISMRASEI"/>
</dbReference>
<sequence length="898" mass="99943">MAKKLVIVESPAKARTIGSYLGSDYEVQASIGHIRDLMPNAKGLPAELRKKWWSDYAVDVDNDFEPFYEVPAEKLAQVRKLRESMKGKDTLVLATDEDREGEAISWHLLEVLKPGKTVKIKRIAFHEITKEAILRALDHPRDVDTNLVEAQETRRILDRLYGYTLSPVLWSRVTKNLSAGRVQSPAVKLIVEREILRRNFRSASYWDLVAHLRSDQTDFSAELKSIDGTRVANGSDFDDNTGELKTSRGQKVVLLDEPKAKALAEGCKGAKPWRVTRVEATEGQEKPAPPFMTTTLQQDANRKFGFSADRTMRIAQTLYEGVDLGGEQVGLITYMRTDSLTLSGEALGRLRDLIGQEYPDCLPDKPVHYTNKVKNAQEAHEAIRPTDVKRRPQLIGKFLSEDQLKLYTLIWQRTVACQMKPARVLRTEADITLESPSLAPHAKSLTFLSTGKQILFEGFLRVYSEGRDDDAADPRERKLPRLKEGLEVESLGTDPIGHSTKPPARYTDATLIKKLEELGIGRPSTYASIIAVIVDRGYVRKAGKQLIPSFKAFLTMEVLQKNFEELMDLGFTARMDEALDEISEGKANSKSYLKDFFLAEGTGLKTIVDDRKKEIPYPAFLVGQLPETGEQVLVRNGKDGAPFLQIGEEGQKRYANIPEDLAPADLTIEKAIELLNQKAAPAESVGFDPTTGRRLLLKNRQGFYLEVERTPEEIENKVKPTWISVPPGVDPRQLSQEELNFFCNLPKEIGKHPETNQPILFKVGKFGAYIESGEERRTVADWRAALTMTVPEAAEILSQPKFRTARAAPSALKEFGELAGAAGPVKVLSGRFGPYVTDGETNATLPRGTDPAALSQEQALELLARKREAGPSVRKPIKKKAPAKKSAAKPKAAAKAKK</sequence>
<dbReference type="InterPro" id="IPR013826">
    <property type="entry name" value="Topo_IA_cen_sub3"/>
</dbReference>
<dbReference type="InterPro" id="IPR028612">
    <property type="entry name" value="Topoisom_1_IA"/>
</dbReference>
<feature type="site" description="Interaction with DNA" evidence="8">
    <location>
        <position position="33"/>
    </location>
</feature>
<dbReference type="Gene3D" id="2.70.20.10">
    <property type="entry name" value="Topoisomerase I, domain 3"/>
    <property type="match status" value="1"/>
</dbReference>
<dbReference type="SUPFAM" id="SSF56712">
    <property type="entry name" value="Prokaryotic type I DNA topoisomerase"/>
    <property type="match status" value="1"/>
</dbReference>
<keyword evidence="7 8" id="KW-0413">Isomerase</keyword>
<keyword evidence="4" id="KW-0460">Magnesium</keyword>
<dbReference type="GO" id="GO:0006265">
    <property type="term" value="P:DNA topological change"/>
    <property type="evidence" value="ECO:0007669"/>
    <property type="project" value="UniProtKB-UniRule"/>
</dbReference>
<comment type="function">
    <text evidence="8">Releases the supercoiling and torsional tension of DNA, which is introduced during the DNA replication and transcription, by transiently cleaving and rejoining one strand of the DNA duplex. Introduces a single-strand break via transesterification at a target site in duplex DNA. The scissile phosphodiester is attacked by the catalytic tyrosine of the enzyme, resulting in the formation of a DNA-(5'-phosphotyrosyl)-enzyme intermediate and the expulsion of a 3'-OH DNA strand. The free DNA strand then undergoes passage around the unbroken strand, thus removing DNA supercoils. Finally, in the religation step, the DNA 3'-OH attacks the covalent intermediate to expel the active-site tyrosine and restore the DNA phosphodiester backbone.</text>
</comment>
<dbReference type="NCBIfam" id="TIGR01051">
    <property type="entry name" value="topA_bact"/>
    <property type="match status" value="1"/>
</dbReference>
<dbReference type="KEGG" id="fgi:OP10G_3373"/>
<feature type="site" description="Interaction with DNA" evidence="8">
    <location>
        <position position="170"/>
    </location>
</feature>
<feature type="site" description="Interaction with DNA" evidence="8">
    <location>
        <position position="536"/>
    </location>
</feature>
<feature type="site" description="Interaction with DNA" evidence="8">
    <location>
        <position position="158"/>
    </location>
</feature>
<dbReference type="Pfam" id="PF13368">
    <property type="entry name" value="Toprim_C_rpt"/>
    <property type="match status" value="3"/>
</dbReference>
<dbReference type="Pfam" id="PF01751">
    <property type="entry name" value="Toprim"/>
    <property type="match status" value="1"/>
</dbReference>
<comment type="catalytic activity">
    <reaction evidence="1 8">
        <text>ATP-independent breakage of single-stranded DNA, followed by passage and rejoining.</text>
        <dbReference type="EC" id="5.6.2.1"/>
    </reaction>
</comment>
<dbReference type="PROSITE" id="PS52039">
    <property type="entry name" value="TOPO_IA_2"/>
    <property type="match status" value="1"/>
</dbReference>
<keyword evidence="5 8" id="KW-0799">Topoisomerase</keyword>
<dbReference type="InterPro" id="IPR034149">
    <property type="entry name" value="TOPRIM_TopoI"/>
</dbReference>
<organism evidence="12 13">
    <name type="scientific">Fimbriimonas ginsengisoli Gsoil 348</name>
    <dbReference type="NCBI Taxonomy" id="661478"/>
    <lineage>
        <taxon>Bacteria</taxon>
        <taxon>Bacillati</taxon>
        <taxon>Armatimonadota</taxon>
        <taxon>Fimbriimonadia</taxon>
        <taxon>Fimbriimonadales</taxon>
        <taxon>Fimbriimonadaceae</taxon>
        <taxon>Fimbriimonas</taxon>
    </lineage>
</organism>
<dbReference type="CDD" id="cd03363">
    <property type="entry name" value="TOPRIM_TopoIA_TopoI"/>
    <property type="match status" value="1"/>
</dbReference>
<dbReference type="InterPro" id="IPR013497">
    <property type="entry name" value="Topo_IA_cen"/>
</dbReference>
<dbReference type="eggNOG" id="COG0550">
    <property type="taxonomic scope" value="Bacteria"/>
</dbReference>
<proteinExistence type="inferred from homology"/>
<feature type="site" description="Interaction with DNA" evidence="8">
    <location>
        <position position="155"/>
    </location>
</feature>
<dbReference type="InterPro" id="IPR003601">
    <property type="entry name" value="Topo_IA_2"/>
</dbReference>